<reference evidence="1" key="1">
    <citation type="journal article" date="2021" name="Proc. Natl. Acad. Sci. U.S.A.">
        <title>A Catalog of Tens of Thousands of Viruses from Human Metagenomes Reveals Hidden Associations with Chronic Diseases.</title>
        <authorList>
            <person name="Tisza M.J."/>
            <person name="Buck C.B."/>
        </authorList>
    </citation>
    <scope>NUCLEOTIDE SEQUENCE</scope>
    <source>
        <strain evidence="1">CtBLh2</strain>
    </source>
</reference>
<proteinExistence type="predicted"/>
<accession>A0A8S5S479</accession>
<sequence>MSYDKRMKILSKLDSIDPAEALTAYPRIAEYDAITKLPISRRRGKNNMSMKRLQIFFGFNCRPI</sequence>
<organism evidence="1">
    <name type="scientific">Siphoviridae sp. ctBLh2</name>
    <dbReference type="NCBI Taxonomy" id="2827803"/>
    <lineage>
        <taxon>Viruses</taxon>
        <taxon>Duplodnaviria</taxon>
        <taxon>Heunggongvirae</taxon>
        <taxon>Uroviricota</taxon>
        <taxon>Caudoviricetes</taxon>
    </lineage>
</organism>
<protein>
    <submittedName>
        <fullName evidence="1">Uncharacterized protein</fullName>
    </submittedName>
</protein>
<evidence type="ECO:0000313" key="1">
    <source>
        <dbReference type="EMBL" id="DAF45503.1"/>
    </source>
</evidence>
<dbReference type="EMBL" id="BK032514">
    <property type="protein sequence ID" value="DAF45503.1"/>
    <property type="molecule type" value="Genomic_DNA"/>
</dbReference>
<name>A0A8S5S479_9CAUD</name>